<organism evidence="5 6">
    <name type="scientific">Maritalea myrionectae</name>
    <dbReference type="NCBI Taxonomy" id="454601"/>
    <lineage>
        <taxon>Bacteria</taxon>
        <taxon>Pseudomonadati</taxon>
        <taxon>Pseudomonadota</taxon>
        <taxon>Alphaproteobacteria</taxon>
        <taxon>Hyphomicrobiales</taxon>
        <taxon>Devosiaceae</taxon>
        <taxon>Maritalea</taxon>
    </lineage>
</organism>
<dbReference type="EMBL" id="CP021330">
    <property type="protein sequence ID" value="AVX04884.1"/>
    <property type="molecule type" value="Genomic_DNA"/>
</dbReference>
<keyword evidence="2" id="KW-0560">Oxidoreductase</keyword>
<evidence type="ECO:0000259" key="3">
    <source>
        <dbReference type="Pfam" id="PF01408"/>
    </source>
</evidence>
<dbReference type="InterPro" id="IPR055170">
    <property type="entry name" value="GFO_IDH_MocA-like_dom"/>
</dbReference>
<evidence type="ECO:0000313" key="5">
    <source>
        <dbReference type="EMBL" id="AVX04884.1"/>
    </source>
</evidence>
<dbReference type="PANTHER" id="PTHR43708">
    <property type="entry name" value="CONSERVED EXPRESSED OXIDOREDUCTASE (EUROFUNG)"/>
    <property type="match status" value="1"/>
</dbReference>
<reference evidence="5 6" key="1">
    <citation type="submission" date="2017-05" db="EMBL/GenBank/DDBJ databases">
        <title>Genome Analysis of Maritalea myrionectae HL2708#5.</title>
        <authorList>
            <consortium name="Cotde Inc.-PKNU"/>
            <person name="Jang D."/>
            <person name="Oh H.-M."/>
        </authorList>
    </citation>
    <scope>NUCLEOTIDE SEQUENCE [LARGE SCALE GENOMIC DNA]</scope>
    <source>
        <strain evidence="5 6">HL2708#5</strain>
    </source>
</reference>
<dbReference type="PANTHER" id="PTHR43708:SF5">
    <property type="entry name" value="CONSERVED EXPRESSED OXIDOREDUCTASE (EUROFUNG)-RELATED"/>
    <property type="match status" value="1"/>
</dbReference>
<dbReference type="KEGG" id="mmyr:MXMO3_02371"/>
<comment type="similarity">
    <text evidence="1">Belongs to the Gfo/Idh/MocA family.</text>
</comment>
<dbReference type="Proteomes" id="UP000258927">
    <property type="component" value="Chromosome"/>
</dbReference>
<keyword evidence="6" id="KW-1185">Reference proteome</keyword>
<proteinExistence type="inferred from homology"/>
<dbReference type="GO" id="GO:0016491">
    <property type="term" value="F:oxidoreductase activity"/>
    <property type="evidence" value="ECO:0007669"/>
    <property type="project" value="UniProtKB-KW"/>
</dbReference>
<protein>
    <recommendedName>
        <fullName evidence="7">Inositol 2-dehydrogenase</fullName>
    </recommendedName>
</protein>
<dbReference type="InterPro" id="IPR051317">
    <property type="entry name" value="Gfo/Idh/MocA_oxidoreduct"/>
</dbReference>
<dbReference type="RefSeq" id="WP_117395988.1">
    <property type="nucleotide sequence ID" value="NZ_CP021330.1"/>
</dbReference>
<feature type="domain" description="Gfo/Idh/MocA-like oxidoreductase N-terminal" evidence="3">
    <location>
        <begin position="17"/>
        <end position="131"/>
    </location>
</feature>
<dbReference type="AlphaFoldDB" id="A0A2R4MG65"/>
<evidence type="ECO:0000259" key="4">
    <source>
        <dbReference type="Pfam" id="PF22725"/>
    </source>
</evidence>
<dbReference type="Pfam" id="PF22725">
    <property type="entry name" value="GFO_IDH_MocA_C3"/>
    <property type="match status" value="1"/>
</dbReference>
<accession>A0A2R4MG65</accession>
<feature type="domain" description="GFO/IDH/MocA-like oxidoreductase" evidence="4">
    <location>
        <begin position="141"/>
        <end position="261"/>
    </location>
</feature>
<dbReference type="GO" id="GO:0000166">
    <property type="term" value="F:nucleotide binding"/>
    <property type="evidence" value="ECO:0007669"/>
    <property type="project" value="InterPro"/>
</dbReference>
<evidence type="ECO:0008006" key="7">
    <source>
        <dbReference type="Google" id="ProtNLM"/>
    </source>
</evidence>
<dbReference type="Gene3D" id="3.30.360.10">
    <property type="entry name" value="Dihydrodipicolinate Reductase, domain 2"/>
    <property type="match status" value="1"/>
</dbReference>
<dbReference type="InterPro" id="IPR000683">
    <property type="entry name" value="Gfo/Idh/MocA-like_OxRdtase_N"/>
</dbReference>
<dbReference type="SUPFAM" id="SSF55347">
    <property type="entry name" value="Glyceraldehyde-3-phosphate dehydrogenase-like, C-terminal domain"/>
    <property type="match status" value="1"/>
</dbReference>
<dbReference type="InterPro" id="IPR036291">
    <property type="entry name" value="NAD(P)-bd_dom_sf"/>
</dbReference>
<evidence type="ECO:0000256" key="1">
    <source>
        <dbReference type="ARBA" id="ARBA00010928"/>
    </source>
</evidence>
<evidence type="ECO:0000256" key="2">
    <source>
        <dbReference type="ARBA" id="ARBA00023002"/>
    </source>
</evidence>
<dbReference type="SUPFAM" id="SSF51735">
    <property type="entry name" value="NAD(P)-binding Rossmann-fold domains"/>
    <property type="match status" value="1"/>
</dbReference>
<evidence type="ECO:0000313" key="6">
    <source>
        <dbReference type="Proteomes" id="UP000258927"/>
    </source>
</evidence>
<dbReference type="STRING" id="1122213.GCA_000423365_00050"/>
<sequence length="351" mass="39464">MDLMQSWPKPSRTTPTVVIGAGSIVVDAHLPTYRSEQIEVAGIFDINQARAQEVATQWGIQRVFATLDDAVVHGTDVIYDLALPPTAIAQTLRQIPEGATVLIQKPMGANFEQAKEILQICRDRDLKAGINFQLRFSPQMLAVRDALSKGVLGELLEIEMHLNVKTPWELWPFLEELERIEIAVHSIHYLDLIRSLVGVPKGVFARTIGDPRSAKMAQTRTSAILDYGDRLRCTLSLNHNHDYGRKFQECSFRFEGDKGAIVTQIGVNLNYPEGEPDELWLATHEQQWQEVPLEGSWFPDAFSGIFRNVQRFHIGEDEALETNVENCLETMALVEACFEANEVPAHPLPKI</sequence>
<dbReference type="Gene3D" id="3.40.50.720">
    <property type="entry name" value="NAD(P)-binding Rossmann-like Domain"/>
    <property type="match status" value="1"/>
</dbReference>
<name>A0A2R4MG65_9HYPH</name>
<dbReference type="Pfam" id="PF01408">
    <property type="entry name" value="GFO_IDH_MocA"/>
    <property type="match status" value="1"/>
</dbReference>
<gene>
    <name evidence="5" type="ORF">MXMO3_02371</name>
</gene>